<proteinExistence type="predicted"/>
<keyword evidence="2" id="KW-1185">Reference proteome</keyword>
<dbReference type="Proteomes" id="UP000027178">
    <property type="component" value="Unassembled WGS sequence"/>
</dbReference>
<dbReference type="RefSeq" id="WP_035859689.1">
    <property type="nucleotide sequence ID" value="NZ_KK853997.1"/>
</dbReference>
<gene>
    <name evidence="1" type="ORF">KCH_12130</name>
</gene>
<accession>A0A066Z021</accession>
<protein>
    <submittedName>
        <fullName evidence="1">Uncharacterized protein</fullName>
    </submittedName>
</protein>
<evidence type="ECO:0000313" key="2">
    <source>
        <dbReference type="Proteomes" id="UP000027178"/>
    </source>
</evidence>
<reference evidence="1 2" key="1">
    <citation type="submission" date="2014-05" db="EMBL/GenBank/DDBJ databases">
        <title>Draft Genome Sequence of Kitasatospora cheerisanensis KCTC 2395.</title>
        <authorList>
            <person name="Nam D.H."/>
        </authorList>
    </citation>
    <scope>NUCLEOTIDE SEQUENCE [LARGE SCALE GENOMIC DNA]</scope>
    <source>
        <strain evidence="1 2">KCTC 2395</strain>
    </source>
</reference>
<dbReference type="HOGENOM" id="CLU_2666242_0_0_11"/>
<organism evidence="1 2">
    <name type="scientific">Kitasatospora cheerisanensis KCTC 2395</name>
    <dbReference type="NCBI Taxonomy" id="1348663"/>
    <lineage>
        <taxon>Bacteria</taxon>
        <taxon>Bacillati</taxon>
        <taxon>Actinomycetota</taxon>
        <taxon>Actinomycetes</taxon>
        <taxon>Kitasatosporales</taxon>
        <taxon>Streptomycetaceae</taxon>
        <taxon>Kitasatospora</taxon>
    </lineage>
</organism>
<sequence length="75" mass="7765">MVLTARLRALLRRGGAGRPAALAVADLRIATLDTPDGFPVSPAQELAAQAALPAAGYHPVAHGGGVTIWQWRPNS</sequence>
<name>A0A066Z021_9ACTN</name>
<dbReference type="EMBL" id="JNBY01000050">
    <property type="protein sequence ID" value="KDN87128.1"/>
    <property type="molecule type" value="Genomic_DNA"/>
</dbReference>
<dbReference type="PATRIC" id="fig|1348663.4.peg.1158"/>
<evidence type="ECO:0000313" key="1">
    <source>
        <dbReference type="EMBL" id="KDN87128.1"/>
    </source>
</evidence>
<comment type="caution">
    <text evidence="1">The sequence shown here is derived from an EMBL/GenBank/DDBJ whole genome shotgun (WGS) entry which is preliminary data.</text>
</comment>
<dbReference type="AlphaFoldDB" id="A0A066Z021"/>